<proteinExistence type="predicted"/>
<evidence type="ECO:0000313" key="4">
    <source>
        <dbReference type="Proteomes" id="UP000295701"/>
    </source>
</evidence>
<evidence type="ECO:0000259" key="2">
    <source>
        <dbReference type="Pfam" id="PF08028"/>
    </source>
</evidence>
<sequence length="382" mass="39999">MGHHDFGTTALGATAPSDAILALLDRLRISSDAAARELPDLGGALDMLRSAGILRSVLPAPEGAGVGWAPEGAVALSDLLRRVGAADLALARLLEGHINAAILVEIHGEPPARNAMRMAVRRNALLGVWGADGPEPLEWVDRVQGGIRLSGSKRYASGLGHVDFALVTARAVAGAPVRMFLLPAGDLARHDHDAWTASAMRASRSGGFNATGIVLDDTGCVGAAGALMNEPWFEGGVWRYCAAHVGGAEGLIDRWTALLRRMGRLDDPIQRDRLGRAMAEAVAARAVVEAAAVAVEGATEALPEEVERAVAHALMAREAVEGACIRILALCERSLGMAAHDLQGPVDRMRRDLSLFLRQAGPDAKLDRALGTALDIGPGGLR</sequence>
<dbReference type="SUPFAM" id="SSF56645">
    <property type="entry name" value="Acyl-CoA dehydrogenase NM domain-like"/>
    <property type="match status" value="1"/>
</dbReference>
<dbReference type="Gene3D" id="1.20.140.10">
    <property type="entry name" value="Butyryl-CoA Dehydrogenase, subunit A, domain 3"/>
    <property type="match status" value="1"/>
</dbReference>
<protein>
    <submittedName>
        <fullName evidence="3">Acyl-CoA dehydrogenase</fullName>
    </submittedName>
</protein>
<dbReference type="InterPro" id="IPR046373">
    <property type="entry name" value="Acyl-CoA_Oxase/DH_mid-dom_sf"/>
</dbReference>
<keyword evidence="4" id="KW-1185">Reference proteome</keyword>
<comment type="caution">
    <text evidence="3">The sequence shown here is derived from an EMBL/GenBank/DDBJ whole genome shotgun (WGS) entry which is preliminary data.</text>
</comment>
<dbReference type="OrthoDB" id="2986495at2"/>
<reference evidence="3 4" key="1">
    <citation type="submission" date="2019-03" db="EMBL/GenBank/DDBJ databases">
        <title>Primorskyibacter sp. SS33 isolated from sediments.</title>
        <authorList>
            <person name="Xunke S."/>
        </authorList>
    </citation>
    <scope>NUCLEOTIDE SEQUENCE [LARGE SCALE GENOMIC DNA]</scope>
    <source>
        <strain evidence="3 4">SS33</strain>
    </source>
</reference>
<dbReference type="InterPro" id="IPR013107">
    <property type="entry name" value="Acyl-CoA_DH_C"/>
</dbReference>
<name>A0A4R5ZZR0_9RHOB</name>
<dbReference type="RefSeq" id="WP_133398168.1">
    <property type="nucleotide sequence ID" value="NZ_SNAA01000031.1"/>
</dbReference>
<dbReference type="GO" id="GO:0016627">
    <property type="term" value="F:oxidoreductase activity, acting on the CH-CH group of donors"/>
    <property type="evidence" value="ECO:0007669"/>
    <property type="project" value="InterPro"/>
</dbReference>
<accession>A0A4R5ZZR0</accession>
<keyword evidence="1" id="KW-0560">Oxidoreductase</keyword>
<dbReference type="Proteomes" id="UP000295701">
    <property type="component" value="Unassembled WGS sequence"/>
</dbReference>
<dbReference type="Gene3D" id="2.40.110.10">
    <property type="entry name" value="Butyryl-CoA Dehydrogenase, subunit A, domain 2"/>
    <property type="match status" value="1"/>
</dbReference>
<dbReference type="EMBL" id="SNAA01000031">
    <property type="protein sequence ID" value="TDL74166.1"/>
    <property type="molecule type" value="Genomic_DNA"/>
</dbReference>
<evidence type="ECO:0000256" key="1">
    <source>
        <dbReference type="ARBA" id="ARBA00023002"/>
    </source>
</evidence>
<dbReference type="SUPFAM" id="SSF47203">
    <property type="entry name" value="Acyl-CoA dehydrogenase C-terminal domain-like"/>
    <property type="match status" value="1"/>
</dbReference>
<feature type="domain" description="Acyl-CoA dehydrogenase C-terminal" evidence="2">
    <location>
        <begin position="241"/>
        <end position="354"/>
    </location>
</feature>
<dbReference type="InterPro" id="IPR036250">
    <property type="entry name" value="AcylCo_DH-like_C"/>
</dbReference>
<gene>
    <name evidence="3" type="ORF">E2L08_16390</name>
</gene>
<organism evidence="3 4">
    <name type="scientific">Palleronia sediminis</name>
    <dbReference type="NCBI Taxonomy" id="2547833"/>
    <lineage>
        <taxon>Bacteria</taxon>
        <taxon>Pseudomonadati</taxon>
        <taxon>Pseudomonadota</taxon>
        <taxon>Alphaproteobacteria</taxon>
        <taxon>Rhodobacterales</taxon>
        <taxon>Roseobacteraceae</taxon>
        <taxon>Palleronia</taxon>
    </lineage>
</organism>
<dbReference type="AlphaFoldDB" id="A0A4R5ZZR0"/>
<evidence type="ECO:0000313" key="3">
    <source>
        <dbReference type="EMBL" id="TDL74166.1"/>
    </source>
</evidence>
<dbReference type="Pfam" id="PF08028">
    <property type="entry name" value="Acyl-CoA_dh_2"/>
    <property type="match status" value="1"/>
</dbReference>
<dbReference type="InterPro" id="IPR009100">
    <property type="entry name" value="AcylCoA_DH/oxidase_NM_dom_sf"/>
</dbReference>